<gene>
    <name evidence="1" type="ORF">METZ01_LOCUS325484</name>
</gene>
<name>A0A382PIL7_9ZZZZ</name>
<sequence length="235" mass="26602">MKKFTRVITVSSFALLAVFVIAQVGKSSLVDQWEEVEEATKKGLPKTAIEKLNPLIDRALKEKAHAVAIRAIAQKINLEGAIQGNKPEEKITRMEAEMAKAPKEIVPMMNAVLANWYWQYFQRNRWRFTQRTRTAEAPGGDITTWDLPRILSEIDKQFQKTLAHHEVLKKEAVNDYNFLLNQGSVPDSYRPTLYDFVVHDALRFYSAGEQAGSKAQDAFVLSADSPIFASAKDFL</sequence>
<evidence type="ECO:0000313" key="1">
    <source>
        <dbReference type="EMBL" id="SVC72630.1"/>
    </source>
</evidence>
<accession>A0A382PIL7</accession>
<reference evidence="1" key="1">
    <citation type="submission" date="2018-05" db="EMBL/GenBank/DDBJ databases">
        <authorList>
            <person name="Lanie J.A."/>
            <person name="Ng W.-L."/>
            <person name="Kazmierczak K.M."/>
            <person name="Andrzejewski T.M."/>
            <person name="Davidsen T.M."/>
            <person name="Wayne K.J."/>
            <person name="Tettelin H."/>
            <person name="Glass J.I."/>
            <person name="Rusch D."/>
            <person name="Podicherti R."/>
            <person name="Tsui H.-C.T."/>
            <person name="Winkler M.E."/>
        </authorList>
    </citation>
    <scope>NUCLEOTIDE SEQUENCE</scope>
</reference>
<dbReference type="EMBL" id="UINC01107333">
    <property type="protein sequence ID" value="SVC72630.1"/>
    <property type="molecule type" value="Genomic_DNA"/>
</dbReference>
<organism evidence="1">
    <name type="scientific">marine metagenome</name>
    <dbReference type="NCBI Taxonomy" id="408172"/>
    <lineage>
        <taxon>unclassified sequences</taxon>
        <taxon>metagenomes</taxon>
        <taxon>ecological metagenomes</taxon>
    </lineage>
</organism>
<protein>
    <submittedName>
        <fullName evidence="1">Uncharacterized protein</fullName>
    </submittedName>
</protein>
<proteinExistence type="predicted"/>
<dbReference type="AlphaFoldDB" id="A0A382PIL7"/>
<feature type="non-terminal residue" evidence="1">
    <location>
        <position position="235"/>
    </location>
</feature>